<dbReference type="GO" id="GO:0000155">
    <property type="term" value="F:phosphorelay sensor kinase activity"/>
    <property type="evidence" value="ECO:0007669"/>
    <property type="project" value="InterPro"/>
</dbReference>
<comment type="caution">
    <text evidence="11">The sequence shown here is derived from an EMBL/GenBank/DDBJ whole genome shotgun (WGS) entry which is preliminary data.</text>
</comment>
<dbReference type="GO" id="GO:0005524">
    <property type="term" value="F:ATP binding"/>
    <property type="evidence" value="ECO:0007669"/>
    <property type="project" value="UniProtKB-KW"/>
</dbReference>
<dbReference type="Proteomes" id="UP000532194">
    <property type="component" value="Unassembled WGS sequence"/>
</dbReference>
<proteinExistence type="predicted"/>
<evidence type="ECO:0000256" key="1">
    <source>
        <dbReference type="ARBA" id="ARBA00000085"/>
    </source>
</evidence>
<evidence type="ECO:0000259" key="10">
    <source>
        <dbReference type="Pfam" id="PF07730"/>
    </source>
</evidence>
<evidence type="ECO:0000256" key="3">
    <source>
        <dbReference type="ARBA" id="ARBA00022553"/>
    </source>
</evidence>
<protein>
    <recommendedName>
        <fullName evidence="2">histidine kinase</fullName>
        <ecNumber evidence="2">2.7.13.3</ecNumber>
    </recommendedName>
</protein>
<keyword evidence="5" id="KW-0547">Nucleotide-binding</keyword>
<dbReference type="EC" id="2.7.13.3" evidence="2"/>
<keyword evidence="3" id="KW-0597">Phosphoprotein</keyword>
<comment type="catalytic activity">
    <reaction evidence="1">
        <text>ATP + protein L-histidine = ADP + protein N-phospho-L-histidine.</text>
        <dbReference type="EC" id="2.7.13.3"/>
    </reaction>
</comment>
<evidence type="ECO:0000313" key="12">
    <source>
        <dbReference type="Proteomes" id="UP000532194"/>
    </source>
</evidence>
<keyword evidence="9" id="KW-0472">Membrane</keyword>
<evidence type="ECO:0000256" key="7">
    <source>
        <dbReference type="ARBA" id="ARBA00022840"/>
    </source>
</evidence>
<organism evidence="11 12">
    <name type="scientific">Bifidobacterium oedipodis</name>
    <dbReference type="NCBI Taxonomy" id="2675322"/>
    <lineage>
        <taxon>Bacteria</taxon>
        <taxon>Bacillati</taxon>
        <taxon>Actinomycetota</taxon>
        <taxon>Actinomycetes</taxon>
        <taxon>Bifidobacteriales</taxon>
        <taxon>Bifidobacteriaceae</taxon>
        <taxon>Bifidobacterium</taxon>
    </lineage>
</organism>
<sequence>MGICEQANDRETARWFLGLGLTGSLLTCLWGLAGLDDWAWSSAMLLTLCLAGRSEAGDMLSAMVITMLSAAHMAVAGSFLLPGDILLPLAMALTAVCSHEGCRFIGLVLGLFPILALWSRVAWHDMPTVMATAVSVAVLVLEYGGWLIGLRQGHARRKWRQEHRRSELLEWDYKRHAELSAMEERQRITREMHDILAHALTAILIQAESGGTVAVDKEEQEIFRSIAGIARQSIGDIRSLLDHIDSQPVMPEPGFAELSALIARFRADGLHVAFANDGPTNDLPPGLGLSVYRVLEESLTNALRYGSTPTALAVLRHNNRDLTLTVENPIVEKTMALASTGRGLEAMRQRCRQYDGDLTYHRGHGRFVVMARWRIPSISGIQERDEHVC</sequence>
<keyword evidence="8" id="KW-0902">Two-component regulatory system</keyword>
<keyword evidence="7" id="KW-0067">ATP-binding</keyword>
<evidence type="ECO:0000256" key="5">
    <source>
        <dbReference type="ARBA" id="ARBA00022741"/>
    </source>
</evidence>
<keyword evidence="6 11" id="KW-0418">Kinase</keyword>
<dbReference type="PANTHER" id="PTHR24421:SF10">
    <property type="entry name" value="NITRATE_NITRITE SENSOR PROTEIN NARQ"/>
    <property type="match status" value="1"/>
</dbReference>
<feature type="domain" description="Signal transduction histidine kinase subgroup 3 dimerisation and phosphoacceptor" evidence="10">
    <location>
        <begin position="184"/>
        <end position="245"/>
    </location>
</feature>
<dbReference type="InterPro" id="IPR036890">
    <property type="entry name" value="HATPase_C_sf"/>
</dbReference>
<accession>A0A7Y0HRR4</accession>
<dbReference type="PANTHER" id="PTHR24421">
    <property type="entry name" value="NITRATE/NITRITE SENSOR PROTEIN NARX-RELATED"/>
    <property type="match status" value="1"/>
</dbReference>
<dbReference type="AlphaFoldDB" id="A0A7Y0HRR4"/>
<dbReference type="InterPro" id="IPR050482">
    <property type="entry name" value="Sensor_HK_TwoCompSys"/>
</dbReference>
<dbReference type="Pfam" id="PF07730">
    <property type="entry name" value="HisKA_3"/>
    <property type="match status" value="1"/>
</dbReference>
<dbReference type="SUPFAM" id="SSF55874">
    <property type="entry name" value="ATPase domain of HSP90 chaperone/DNA topoisomerase II/histidine kinase"/>
    <property type="match status" value="1"/>
</dbReference>
<dbReference type="Gene3D" id="3.30.565.10">
    <property type="entry name" value="Histidine kinase-like ATPase, C-terminal domain"/>
    <property type="match status" value="1"/>
</dbReference>
<dbReference type="GO" id="GO:0046983">
    <property type="term" value="F:protein dimerization activity"/>
    <property type="evidence" value="ECO:0007669"/>
    <property type="project" value="InterPro"/>
</dbReference>
<feature type="transmembrane region" description="Helical" evidence="9">
    <location>
        <begin position="129"/>
        <end position="150"/>
    </location>
</feature>
<dbReference type="InterPro" id="IPR011712">
    <property type="entry name" value="Sig_transdc_His_kin_sub3_dim/P"/>
</dbReference>
<feature type="transmembrane region" description="Helical" evidence="9">
    <location>
        <begin position="102"/>
        <end position="123"/>
    </location>
</feature>
<dbReference type="Gene3D" id="1.20.5.1930">
    <property type="match status" value="1"/>
</dbReference>
<evidence type="ECO:0000256" key="2">
    <source>
        <dbReference type="ARBA" id="ARBA00012438"/>
    </source>
</evidence>
<reference evidence="11 12" key="1">
    <citation type="submission" date="2020-02" db="EMBL/GenBank/DDBJ databases">
        <title>Characterization of phylogenetic diversity of novel bifidobacterial species isolated in Czech ZOOs.</title>
        <authorList>
            <person name="Lugli G.A."/>
            <person name="Vera N.B."/>
            <person name="Ventura M."/>
        </authorList>
    </citation>
    <scope>NUCLEOTIDE SEQUENCE [LARGE SCALE GENOMIC DNA]</scope>
    <source>
        <strain evidence="11 12">DSM 109957</strain>
    </source>
</reference>
<keyword evidence="12" id="KW-1185">Reference proteome</keyword>
<evidence type="ECO:0000256" key="9">
    <source>
        <dbReference type="SAM" id="Phobius"/>
    </source>
</evidence>
<keyword evidence="4" id="KW-0808">Transferase</keyword>
<keyword evidence="9" id="KW-0812">Transmembrane</keyword>
<name>A0A7Y0HRR4_9BIFI</name>
<keyword evidence="9" id="KW-1133">Transmembrane helix</keyword>
<dbReference type="GO" id="GO:0016020">
    <property type="term" value="C:membrane"/>
    <property type="evidence" value="ECO:0007669"/>
    <property type="project" value="InterPro"/>
</dbReference>
<evidence type="ECO:0000256" key="8">
    <source>
        <dbReference type="ARBA" id="ARBA00023012"/>
    </source>
</evidence>
<gene>
    <name evidence="11" type="ORF">G1C95_1552</name>
</gene>
<evidence type="ECO:0000256" key="4">
    <source>
        <dbReference type="ARBA" id="ARBA00022679"/>
    </source>
</evidence>
<evidence type="ECO:0000313" key="11">
    <source>
        <dbReference type="EMBL" id="NMM94365.1"/>
    </source>
</evidence>
<dbReference type="EMBL" id="JAAIII010000004">
    <property type="protein sequence ID" value="NMM94365.1"/>
    <property type="molecule type" value="Genomic_DNA"/>
</dbReference>
<feature type="transmembrane region" description="Helical" evidence="9">
    <location>
        <begin position="60"/>
        <end position="81"/>
    </location>
</feature>
<evidence type="ECO:0000256" key="6">
    <source>
        <dbReference type="ARBA" id="ARBA00022777"/>
    </source>
</evidence>
<feature type="transmembrane region" description="Helical" evidence="9">
    <location>
        <begin position="12"/>
        <end position="33"/>
    </location>
</feature>